<protein>
    <submittedName>
        <fullName evidence="2">Helix-turn-helix domain-containing protein</fullName>
    </submittedName>
</protein>
<dbReference type="InterPro" id="IPR036390">
    <property type="entry name" value="WH_DNA-bd_sf"/>
</dbReference>
<name>A0ABT3YE99_9HYPH</name>
<accession>A0ABT3YE99</accession>
<dbReference type="EMBL" id="JAOVZQ010000001">
    <property type="protein sequence ID" value="MCY0094207.1"/>
    <property type="molecule type" value="Genomic_DNA"/>
</dbReference>
<gene>
    <name evidence="2" type="ORF">OEG82_09250</name>
</gene>
<dbReference type="SUPFAM" id="SSF46785">
    <property type="entry name" value="Winged helix' DNA-binding domain"/>
    <property type="match status" value="1"/>
</dbReference>
<dbReference type="InterPro" id="IPR005471">
    <property type="entry name" value="Tscrpt_reg_IclR_N"/>
</dbReference>
<proteinExistence type="predicted"/>
<keyword evidence="3" id="KW-1185">Reference proteome</keyword>
<evidence type="ECO:0000313" key="2">
    <source>
        <dbReference type="EMBL" id="MCY0094207.1"/>
    </source>
</evidence>
<dbReference type="Pfam" id="PF09339">
    <property type="entry name" value="HTH_IclR"/>
    <property type="match status" value="1"/>
</dbReference>
<evidence type="ECO:0000313" key="3">
    <source>
        <dbReference type="Proteomes" id="UP001081283"/>
    </source>
</evidence>
<reference evidence="2" key="1">
    <citation type="submission" date="2022-10" db="EMBL/GenBank/DDBJ databases">
        <title>Hoeflea sp. J2-29, isolated from marine algae.</title>
        <authorList>
            <person name="Kristyanto S."/>
            <person name="Kim J.M."/>
            <person name="Jeon C.O."/>
        </authorList>
    </citation>
    <scope>NUCLEOTIDE SEQUENCE</scope>
    <source>
        <strain evidence="2">J2-29</strain>
    </source>
</reference>
<organism evidence="2 3">
    <name type="scientific">Hoeflea ulvae</name>
    <dbReference type="NCBI Taxonomy" id="2983764"/>
    <lineage>
        <taxon>Bacteria</taxon>
        <taxon>Pseudomonadati</taxon>
        <taxon>Pseudomonadota</taxon>
        <taxon>Alphaproteobacteria</taxon>
        <taxon>Hyphomicrobiales</taxon>
        <taxon>Rhizobiaceae</taxon>
        <taxon>Hoeflea</taxon>
    </lineage>
</organism>
<dbReference type="PROSITE" id="PS51077">
    <property type="entry name" value="HTH_ICLR"/>
    <property type="match status" value="1"/>
</dbReference>
<evidence type="ECO:0000259" key="1">
    <source>
        <dbReference type="PROSITE" id="PS51077"/>
    </source>
</evidence>
<dbReference type="RefSeq" id="WP_267612148.1">
    <property type="nucleotide sequence ID" value="NZ_JAOVZQ010000001.1"/>
</dbReference>
<comment type="caution">
    <text evidence="2">The sequence shown here is derived from an EMBL/GenBank/DDBJ whole genome shotgun (WGS) entry which is preliminary data.</text>
</comment>
<feature type="domain" description="HTH iclR-type" evidence="1">
    <location>
        <begin position="2"/>
        <end position="70"/>
    </location>
</feature>
<dbReference type="Proteomes" id="UP001081283">
    <property type="component" value="Unassembled WGS sequence"/>
</dbReference>
<sequence length="259" mass="27974">MSDNLSRTLILLEHLSSAKAEGVTVAQLVERTNLASSTVYRLVQELEGLGYLRKASDRRLFPKFLFEQGMNVGGVDIGRLTEACQSISSRLIVASEFIALRRENLLWHIAEEHPQQSIRLRAGVGFVRGAYELDCITRMALAHLPIRTIEANWDVAAFFDVGVSGGKVPWDEARASVAAVDTSDMQYDLMGNAKGVRRFCVAIHGTGGEFVGLLTAAEAATPLRDVEGHVAQVRAVLLETKGAVESGAGATSKALTHNG</sequence>
<dbReference type="InterPro" id="IPR036388">
    <property type="entry name" value="WH-like_DNA-bd_sf"/>
</dbReference>
<dbReference type="Gene3D" id="1.10.10.10">
    <property type="entry name" value="Winged helix-like DNA-binding domain superfamily/Winged helix DNA-binding domain"/>
    <property type="match status" value="1"/>
</dbReference>